<dbReference type="InterPro" id="IPR011009">
    <property type="entry name" value="Kinase-like_dom_sf"/>
</dbReference>
<reference evidence="2" key="1">
    <citation type="submission" date="2021-01" db="EMBL/GenBank/DDBJ databases">
        <authorList>
            <person name="Corre E."/>
            <person name="Pelletier E."/>
            <person name="Niang G."/>
            <person name="Scheremetjew M."/>
            <person name="Finn R."/>
            <person name="Kale V."/>
            <person name="Holt S."/>
            <person name="Cochrane G."/>
            <person name="Meng A."/>
            <person name="Brown T."/>
            <person name="Cohen L."/>
        </authorList>
    </citation>
    <scope>NUCLEOTIDE SEQUENCE</scope>
    <source>
        <strain evidence="2">RCC927</strain>
    </source>
</reference>
<dbReference type="GO" id="GO:0004674">
    <property type="term" value="F:protein serine/threonine kinase activity"/>
    <property type="evidence" value="ECO:0007669"/>
    <property type="project" value="TreeGrafter"/>
</dbReference>
<organism evidence="2">
    <name type="scientific">Prasinoderma singulare</name>
    <dbReference type="NCBI Taxonomy" id="676789"/>
    <lineage>
        <taxon>Eukaryota</taxon>
        <taxon>Viridiplantae</taxon>
        <taxon>Prasinodermophyta</taxon>
        <taxon>Prasinodermophyceae</taxon>
        <taxon>Prasinodermales</taxon>
        <taxon>Prasinodermaceae</taxon>
        <taxon>Prasinoderma</taxon>
    </lineage>
</organism>
<dbReference type="InterPro" id="IPR051681">
    <property type="entry name" value="Ser/Thr_Kinases-Pseudokinases"/>
</dbReference>
<dbReference type="PANTHER" id="PTHR44329:SF214">
    <property type="entry name" value="PROTEIN KINASE DOMAIN-CONTAINING PROTEIN"/>
    <property type="match status" value="1"/>
</dbReference>
<evidence type="ECO:0000256" key="1">
    <source>
        <dbReference type="SAM" id="MobiDB-lite"/>
    </source>
</evidence>
<feature type="compositionally biased region" description="Pro residues" evidence="1">
    <location>
        <begin position="115"/>
        <end position="125"/>
    </location>
</feature>
<name>A0A7S3BA21_9VIRI</name>
<feature type="region of interest" description="Disordered" evidence="1">
    <location>
        <begin position="95"/>
        <end position="131"/>
    </location>
</feature>
<dbReference type="EMBL" id="HBHY01003858">
    <property type="protein sequence ID" value="CAE0129451.1"/>
    <property type="molecule type" value="Transcribed_RNA"/>
</dbReference>
<dbReference type="PANTHER" id="PTHR44329">
    <property type="entry name" value="SERINE/THREONINE-PROTEIN KINASE TNNI3K-RELATED"/>
    <property type="match status" value="1"/>
</dbReference>
<gene>
    <name evidence="2" type="ORF">PSIN1315_LOCUS2542</name>
</gene>
<evidence type="ECO:0000313" key="2">
    <source>
        <dbReference type="EMBL" id="CAE0129451.1"/>
    </source>
</evidence>
<proteinExistence type="predicted"/>
<evidence type="ECO:0008006" key="3">
    <source>
        <dbReference type="Google" id="ProtNLM"/>
    </source>
</evidence>
<dbReference type="SUPFAM" id="SSF56112">
    <property type="entry name" value="Protein kinase-like (PK-like)"/>
    <property type="match status" value="1"/>
</dbReference>
<accession>A0A7S3BA21</accession>
<sequence length="131" mass="14058">MAPLEWGARPRSADRSYGVVLVEILTGTPPYSHHESPVQCMVAVACHGERPRLPESMRQDEAGVRLGRLCDACTELEPRMRPGFGPIVEELTAVSALLTPPTPRTPGDSRSASPREPPLPRPPSGAGPFLG</sequence>
<protein>
    <recommendedName>
        <fullName evidence="3">Protein kinase domain-containing protein</fullName>
    </recommendedName>
</protein>
<dbReference type="AlphaFoldDB" id="A0A7S3BA21"/>
<dbReference type="Gene3D" id="1.10.510.10">
    <property type="entry name" value="Transferase(Phosphotransferase) domain 1"/>
    <property type="match status" value="1"/>
</dbReference>